<evidence type="ECO:0000256" key="1">
    <source>
        <dbReference type="SAM" id="Phobius"/>
    </source>
</evidence>
<dbReference type="Gene3D" id="3.40.50.300">
    <property type="entry name" value="P-loop containing nucleotide triphosphate hydrolases"/>
    <property type="match status" value="1"/>
</dbReference>
<reference evidence="2" key="1">
    <citation type="submission" date="2022-08" db="UniProtKB">
        <authorList>
            <consortium name="EnsemblMetazoa"/>
        </authorList>
    </citation>
    <scope>IDENTIFICATION</scope>
    <source>
        <strain evidence="2">05x7-T-G4-1.051#20</strain>
    </source>
</reference>
<proteinExistence type="predicted"/>
<keyword evidence="1" id="KW-0812">Transmembrane</keyword>
<dbReference type="InterPro" id="IPR027417">
    <property type="entry name" value="P-loop_NTPase"/>
</dbReference>
<accession>A0A8W8P2K3</accession>
<dbReference type="SUPFAM" id="SSF52540">
    <property type="entry name" value="P-loop containing nucleoside triphosphate hydrolases"/>
    <property type="match status" value="1"/>
</dbReference>
<feature type="transmembrane region" description="Helical" evidence="1">
    <location>
        <begin position="110"/>
        <end position="127"/>
    </location>
</feature>
<evidence type="ECO:0008006" key="4">
    <source>
        <dbReference type="Google" id="ProtNLM"/>
    </source>
</evidence>
<keyword evidence="1" id="KW-1133">Transmembrane helix</keyword>
<name>A0A8W8P2K3_MAGGI</name>
<dbReference type="EnsemblMetazoa" id="G9576.1">
    <property type="protein sequence ID" value="G9576.1:cds"/>
    <property type="gene ID" value="G9576"/>
</dbReference>
<keyword evidence="1" id="KW-0472">Membrane</keyword>
<keyword evidence="3" id="KW-1185">Reference proteome</keyword>
<dbReference type="Proteomes" id="UP000005408">
    <property type="component" value="Unassembled WGS sequence"/>
</dbReference>
<evidence type="ECO:0000313" key="3">
    <source>
        <dbReference type="Proteomes" id="UP000005408"/>
    </source>
</evidence>
<evidence type="ECO:0000313" key="2">
    <source>
        <dbReference type="EnsemblMetazoa" id="G9576.1:cds"/>
    </source>
</evidence>
<organism evidence="2 3">
    <name type="scientific">Magallana gigas</name>
    <name type="common">Pacific oyster</name>
    <name type="synonym">Crassostrea gigas</name>
    <dbReference type="NCBI Taxonomy" id="29159"/>
    <lineage>
        <taxon>Eukaryota</taxon>
        <taxon>Metazoa</taxon>
        <taxon>Spiralia</taxon>
        <taxon>Lophotrochozoa</taxon>
        <taxon>Mollusca</taxon>
        <taxon>Bivalvia</taxon>
        <taxon>Autobranchia</taxon>
        <taxon>Pteriomorphia</taxon>
        <taxon>Ostreida</taxon>
        <taxon>Ostreoidea</taxon>
        <taxon>Ostreidae</taxon>
        <taxon>Magallana</taxon>
    </lineage>
</organism>
<dbReference type="AlphaFoldDB" id="A0A8W8P2K3"/>
<sequence>MLSGTLTQPNSLLPTSYFAHRYHKKKQQEEEAGIKRRNICHYRSTLGDRDQSDHCCGSIYKGKDLLIPTEHYCRAFDKIREGIHRGRGTNYYYRIKNRYWRVDYLREFTFVYPSATIIVTTALVWIMKEQTQRLCKLGFKATYIGRDPTEDDAIIEGIFKSIFASPEALVGDRKWRDVVANLRDRIKVIVVDEAHTVVQW</sequence>
<protein>
    <recommendedName>
        <fullName evidence="4">Helicase ATP-binding domain-containing protein</fullName>
    </recommendedName>
</protein>